<dbReference type="Pfam" id="PF00046">
    <property type="entry name" value="Homeodomain"/>
    <property type="match status" value="1"/>
</dbReference>
<evidence type="ECO:0000256" key="2">
    <source>
        <dbReference type="ARBA" id="ARBA00022473"/>
    </source>
</evidence>
<dbReference type="Proteomes" id="UP001217089">
    <property type="component" value="Unassembled WGS sequence"/>
</dbReference>
<dbReference type="InterPro" id="IPR017970">
    <property type="entry name" value="Homeobox_CS"/>
</dbReference>
<dbReference type="PROSITE" id="PS00027">
    <property type="entry name" value="HOMEOBOX_1"/>
    <property type="match status" value="1"/>
</dbReference>
<evidence type="ECO:0000256" key="7">
    <source>
        <dbReference type="PROSITE-ProRule" id="PRU00108"/>
    </source>
</evidence>
<name>A0ABQ9ETR4_TEGGR</name>
<keyword evidence="5 7" id="KW-0539">Nucleus</keyword>
<dbReference type="Gene3D" id="1.10.10.60">
    <property type="entry name" value="Homeodomain-like"/>
    <property type="match status" value="1"/>
</dbReference>
<evidence type="ECO:0000256" key="5">
    <source>
        <dbReference type="ARBA" id="ARBA00023242"/>
    </source>
</evidence>
<dbReference type="PRINTS" id="PR00024">
    <property type="entry name" value="HOMEOBOX"/>
</dbReference>
<evidence type="ECO:0000313" key="12">
    <source>
        <dbReference type="Proteomes" id="UP001217089"/>
    </source>
</evidence>
<accession>A0ABQ9ETR4</accession>
<evidence type="ECO:0000256" key="8">
    <source>
        <dbReference type="RuleBase" id="RU000682"/>
    </source>
</evidence>
<sequence length="290" mass="31892">MAGKCGHNDHFFIKDIGNSIKEDIRRYRTAFSKEQLNRLEKEFLRENYVSRPKRCELAAELNLSESTIKVWFQNRRMKDKRQRMAMTWPYGIPPDPQVYAYLAAAAATYPYALPNPAAYPYPSIGLPGLQSSTASAFTPFSTPSPLHPRLDVLQTMSTMNTTPLHRPPVSPLQTSPVTTIESSPTLSTSPVAGSISSLHQTASTTSFHHPKMHLPWLDHVNNNSPPSSSSSSVCGAASGKPCTCHVTSSIGLSHGLPHTYPTTSLPGLFPSPLLTTSHPLLHHRPEVDRS</sequence>
<dbReference type="EMBL" id="JARBDR010000793">
    <property type="protein sequence ID" value="KAJ8307346.1"/>
    <property type="molecule type" value="Genomic_DNA"/>
</dbReference>
<comment type="caution">
    <text evidence="11">The sequence shown here is derived from an EMBL/GenBank/DDBJ whole genome shotgun (WGS) entry which is preliminary data.</text>
</comment>
<comment type="similarity">
    <text evidence="6">Belongs to the even-skipped homeobox family.</text>
</comment>
<evidence type="ECO:0000313" key="11">
    <source>
        <dbReference type="EMBL" id="KAJ8307346.1"/>
    </source>
</evidence>
<dbReference type="PANTHER" id="PTHR46294:SF4">
    <property type="entry name" value="SEGMENTATION PROTEIN EVEN-SKIPPED"/>
    <property type="match status" value="1"/>
</dbReference>
<protein>
    <recommendedName>
        <fullName evidence="10">Homeobox domain-containing protein</fullName>
    </recommendedName>
</protein>
<dbReference type="InterPro" id="IPR052002">
    <property type="entry name" value="Even-skipped_HD"/>
</dbReference>
<dbReference type="SUPFAM" id="SSF46689">
    <property type="entry name" value="Homeodomain-like"/>
    <property type="match status" value="1"/>
</dbReference>
<dbReference type="InterPro" id="IPR020479">
    <property type="entry name" value="HD_metazoa"/>
</dbReference>
<evidence type="ECO:0000256" key="4">
    <source>
        <dbReference type="ARBA" id="ARBA00023155"/>
    </source>
</evidence>
<feature type="region of interest" description="Disordered" evidence="9">
    <location>
        <begin position="162"/>
        <end position="192"/>
    </location>
</feature>
<evidence type="ECO:0000256" key="6">
    <source>
        <dbReference type="ARBA" id="ARBA00038449"/>
    </source>
</evidence>
<feature type="DNA-binding region" description="Homeobox" evidence="7">
    <location>
        <begin position="24"/>
        <end position="83"/>
    </location>
</feature>
<keyword evidence="4 7" id="KW-0371">Homeobox</keyword>
<keyword evidence="2" id="KW-0217">Developmental protein</keyword>
<keyword evidence="3 7" id="KW-0238">DNA-binding</keyword>
<organism evidence="11 12">
    <name type="scientific">Tegillarca granosa</name>
    <name type="common">Malaysian cockle</name>
    <name type="synonym">Anadara granosa</name>
    <dbReference type="NCBI Taxonomy" id="220873"/>
    <lineage>
        <taxon>Eukaryota</taxon>
        <taxon>Metazoa</taxon>
        <taxon>Spiralia</taxon>
        <taxon>Lophotrochozoa</taxon>
        <taxon>Mollusca</taxon>
        <taxon>Bivalvia</taxon>
        <taxon>Autobranchia</taxon>
        <taxon>Pteriomorphia</taxon>
        <taxon>Arcoida</taxon>
        <taxon>Arcoidea</taxon>
        <taxon>Arcidae</taxon>
        <taxon>Tegillarca</taxon>
    </lineage>
</organism>
<dbReference type="PANTHER" id="PTHR46294">
    <property type="entry name" value="SEGMENTATION PROTEIN EVEN-SKIPPED"/>
    <property type="match status" value="1"/>
</dbReference>
<dbReference type="PROSITE" id="PS50071">
    <property type="entry name" value="HOMEOBOX_2"/>
    <property type="match status" value="1"/>
</dbReference>
<dbReference type="SMART" id="SM00389">
    <property type="entry name" value="HOX"/>
    <property type="match status" value="1"/>
</dbReference>
<dbReference type="InterPro" id="IPR001356">
    <property type="entry name" value="HD"/>
</dbReference>
<evidence type="ECO:0000256" key="3">
    <source>
        <dbReference type="ARBA" id="ARBA00023125"/>
    </source>
</evidence>
<reference evidence="11 12" key="1">
    <citation type="submission" date="2022-12" db="EMBL/GenBank/DDBJ databases">
        <title>Chromosome-level genome of Tegillarca granosa.</title>
        <authorList>
            <person name="Kim J."/>
        </authorList>
    </citation>
    <scope>NUCLEOTIDE SEQUENCE [LARGE SCALE GENOMIC DNA]</scope>
    <source>
        <strain evidence="11">Teg-2019</strain>
        <tissue evidence="11">Adductor muscle</tissue>
    </source>
</reference>
<feature type="domain" description="Homeobox" evidence="10">
    <location>
        <begin position="22"/>
        <end position="82"/>
    </location>
</feature>
<evidence type="ECO:0000256" key="9">
    <source>
        <dbReference type="SAM" id="MobiDB-lite"/>
    </source>
</evidence>
<keyword evidence="12" id="KW-1185">Reference proteome</keyword>
<proteinExistence type="inferred from homology"/>
<evidence type="ECO:0000259" key="10">
    <source>
        <dbReference type="PROSITE" id="PS50071"/>
    </source>
</evidence>
<gene>
    <name evidence="11" type="ORF">KUTeg_015430</name>
</gene>
<evidence type="ECO:0000256" key="1">
    <source>
        <dbReference type="ARBA" id="ARBA00004123"/>
    </source>
</evidence>
<comment type="subcellular location">
    <subcellularLocation>
        <location evidence="1 7 8">Nucleus</location>
    </subcellularLocation>
</comment>
<dbReference type="InterPro" id="IPR009057">
    <property type="entry name" value="Homeodomain-like_sf"/>
</dbReference>
<dbReference type="CDD" id="cd00086">
    <property type="entry name" value="homeodomain"/>
    <property type="match status" value="1"/>
</dbReference>
<feature type="compositionally biased region" description="Polar residues" evidence="9">
    <location>
        <begin position="171"/>
        <end position="192"/>
    </location>
</feature>